<evidence type="ECO:0000313" key="2">
    <source>
        <dbReference type="Proteomes" id="UP001190700"/>
    </source>
</evidence>
<evidence type="ECO:0000313" key="1">
    <source>
        <dbReference type="EMBL" id="KAK3249107.1"/>
    </source>
</evidence>
<sequence length="107" mass="11477">MTQSERRGTPARITWGGGAQGDLGWRVAGAGGMTPVGMLKEMAESRKEKSQRLAQVQRSVGSTLVQAVAGPQCQGFMSTTAAAKIRSSQVLKEFTRFQLQLMIFSTG</sequence>
<gene>
    <name evidence="1" type="ORF">CYMTET_41457</name>
</gene>
<accession>A0AAE0C650</accession>
<proteinExistence type="predicted"/>
<name>A0AAE0C650_9CHLO</name>
<dbReference type="Proteomes" id="UP001190700">
    <property type="component" value="Unassembled WGS sequence"/>
</dbReference>
<reference evidence="1 2" key="1">
    <citation type="journal article" date="2015" name="Genome Biol. Evol.">
        <title>Comparative Genomics of a Bacterivorous Green Alga Reveals Evolutionary Causalities and Consequences of Phago-Mixotrophic Mode of Nutrition.</title>
        <authorList>
            <person name="Burns J.A."/>
            <person name="Paasch A."/>
            <person name="Narechania A."/>
            <person name="Kim E."/>
        </authorList>
    </citation>
    <scope>NUCLEOTIDE SEQUENCE [LARGE SCALE GENOMIC DNA]</scope>
    <source>
        <strain evidence="1 2">PLY_AMNH</strain>
    </source>
</reference>
<comment type="caution">
    <text evidence="1">The sequence shown here is derived from an EMBL/GenBank/DDBJ whole genome shotgun (WGS) entry which is preliminary data.</text>
</comment>
<dbReference type="EMBL" id="LGRX02027583">
    <property type="protein sequence ID" value="KAK3249107.1"/>
    <property type="molecule type" value="Genomic_DNA"/>
</dbReference>
<protein>
    <submittedName>
        <fullName evidence="1">Uncharacterized protein</fullName>
    </submittedName>
</protein>
<dbReference type="AlphaFoldDB" id="A0AAE0C650"/>
<organism evidence="1 2">
    <name type="scientific">Cymbomonas tetramitiformis</name>
    <dbReference type="NCBI Taxonomy" id="36881"/>
    <lineage>
        <taxon>Eukaryota</taxon>
        <taxon>Viridiplantae</taxon>
        <taxon>Chlorophyta</taxon>
        <taxon>Pyramimonadophyceae</taxon>
        <taxon>Pyramimonadales</taxon>
        <taxon>Pyramimonadaceae</taxon>
        <taxon>Cymbomonas</taxon>
    </lineage>
</organism>
<keyword evidence="2" id="KW-1185">Reference proteome</keyword>